<dbReference type="Gene3D" id="3.40.50.300">
    <property type="entry name" value="P-loop containing nucleotide triphosphate hydrolases"/>
    <property type="match status" value="1"/>
</dbReference>
<dbReference type="CDD" id="cd01130">
    <property type="entry name" value="VirB11-like_ATPase"/>
    <property type="match status" value="1"/>
</dbReference>
<feature type="compositionally biased region" description="Low complexity" evidence="2">
    <location>
        <begin position="69"/>
        <end position="80"/>
    </location>
</feature>
<dbReference type="FunFam" id="3.40.50.300:FF:000521">
    <property type="entry name" value="Type II secretion system protein E"/>
    <property type="match status" value="1"/>
</dbReference>
<dbReference type="Pfam" id="PF00437">
    <property type="entry name" value="T2SSE"/>
    <property type="match status" value="1"/>
</dbReference>
<dbReference type="Proteomes" id="UP000503820">
    <property type="component" value="Unassembled WGS sequence"/>
</dbReference>
<sequence>MHRAPTDHIGHIGHIDHIGPDARTGSATPGAPAEQASAHTLLDLLELDPEPAGSEPAAATDAASRPHRATAAAAAQQATPGDLPPLSFAQPEAPVSPVSATLAAPAVTVAPAVTGMSKAGAHTDPQSPEQPARDESYYLVKSQIHERLIEMLDLTAVEALPPARLREEISRLVERLLREEFRQAPLNSRERRDILREVQDEVLGLGPLEPLLQDPTVSDILVNNYRQVYVERHGKLQRVPTRFKDDTHLRKIIDRIVAQVGRRVDEASPMVDARLLDGSRVNAIIPPLALDGPSLSIRRFSKDPLELDDLIRFNALTPEIGEVLKGIVRARLNCIVSGGTGSGKTTMLNCLSRFIPHDERIVTIEDAAELQMKQDHVVRLETRPANIEGNGEVNARDLVKNCLRMRPDRIIVGEVRSSEVLDMLQAMNTGHDGSLTTIHANNPRDCLMRLETMVAMAGLNIADKSLKRYIASAVDVIIQVNRLSDGSRKLLSLQEITGMEGDAITLQEIFSFKQTGIDENRKVIGQFVCTGIRPKFSARLQAQGIDLPPSLFDPTLREARQ</sequence>
<comment type="caution">
    <text evidence="4">The sequence shown here is derived from an EMBL/GenBank/DDBJ whole genome shotgun (WGS) entry which is preliminary data.</text>
</comment>
<dbReference type="EMBL" id="BLVP01000008">
    <property type="protein sequence ID" value="GFM36997.1"/>
    <property type="molecule type" value="Genomic_DNA"/>
</dbReference>
<evidence type="ECO:0000313" key="5">
    <source>
        <dbReference type="Proteomes" id="UP000503820"/>
    </source>
</evidence>
<dbReference type="PANTHER" id="PTHR30486">
    <property type="entry name" value="TWITCHING MOTILITY PROTEIN PILT"/>
    <property type="match status" value="1"/>
</dbReference>
<protein>
    <submittedName>
        <fullName evidence="4">Type II/IV secretion system protein</fullName>
    </submittedName>
</protein>
<dbReference type="PANTHER" id="PTHR30486:SF15">
    <property type="entry name" value="TYPE II_IV SECRETION SYSTEM ATPASE"/>
    <property type="match status" value="1"/>
</dbReference>
<evidence type="ECO:0000256" key="2">
    <source>
        <dbReference type="SAM" id="MobiDB-lite"/>
    </source>
</evidence>
<gene>
    <name evidence="4" type="ORF">DSM19430T_16810</name>
</gene>
<evidence type="ECO:0000256" key="1">
    <source>
        <dbReference type="ARBA" id="ARBA00006611"/>
    </source>
</evidence>
<dbReference type="InterPro" id="IPR001482">
    <property type="entry name" value="T2SS/T4SS_dom"/>
</dbReference>
<comment type="similarity">
    <text evidence="1">Belongs to the GSP E family.</text>
</comment>
<reference evidence="4 5" key="1">
    <citation type="submission" date="2020-05" db="EMBL/GenBank/DDBJ databases">
        <title>Draft genome sequence of Desulfovibrio psychrotolerans JS1T.</title>
        <authorList>
            <person name="Ueno A."/>
            <person name="Tamazawa S."/>
            <person name="Tamamura S."/>
            <person name="Murakami T."/>
            <person name="Kiyama T."/>
            <person name="Inomata H."/>
            <person name="Amano Y."/>
            <person name="Miyakawa K."/>
            <person name="Tamaki H."/>
            <person name="Naganuma T."/>
            <person name="Kaneko K."/>
        </authorList>
    </citation>
    <scope>NUCLEOTIDE SEQUENCE [LARGE SCALE GENOMIC DNA]</scope>
    <source>
        <strain evidence="4 5">JS1</strain>
    </source>
</reference>
<feature type="region of interest" description="Disordered" evidence="2">
    <location>
        <begin position="48"/>
        <end position="92"/>
    </location>
</feature>
<feature type="region of interest" description="Disordered" evidence="2">
    <location>
        <begin position="1"/>
        <end position="34"/>
    </location>
</feature>
<dbReference type="Gene3D" id="3.30.450.380">
    <property type="match status" value="1"/>
</dbReference>
<dbReference type="SUPFAM" id="SSF52540">
    <property type="entry name" value="P-loop containing nucleoside triphosphate hydrolases"/>
    <property type="match status" value="1"/>
</dbReference>
<feature type="domain" description="Bacterial type II secretion system protein E" evidence="3">
    <location>
        <begin position="204"/>
        <end position="489"/>
    </location>
</feature>
<organism evidence="4 5">
    <name type="scientific">Desulfovibrio psychrotolerans</name>
    <dbReference type="NCBI Taxonomy" id="415242"/>
    <lineage>
        <taxon>Bacteria</taxon>
        <taxon>Pseudomonadati</taxon>
        <taxon>Thermodesulfobacteriota</taxon>
        <taxon>Desulfovibrionia</taxon>
        <taxon>Desulfovibrionales</taxon>
        <taxon>Desulfovibrionaceae</taxon>
        <taxon>Desulfovibrio</taxon>
    </lineage>
</organism>
<dbReference type="InterPro" id="IPR050921">
    <property type="entry name" value="T4SS_GSP_E_ATPase"/>
</dbReference>
<dbReference type="AlphaFoldDB" id="A0A7J0BTF4"/>
<dbReference type="GO" id="GO:0016887">
    <property type="term" value="F:ATP hydrolysis activity"/>
    <property type="evidence" value="ECO:0007669"/>
    <property type="project" value="InterPro"/>
</dbReference>
<dbReference type="InterPro" id="IPR027417">
    <property type="entry name" value="P-loop_NTPase"/>
</dbReference>
<proteinExistence type="inferred from homology"/>
<name>A0A7J0BTF4_9BACT</name>
<feature type="compositionally biased region" description="Basic and acidic residues" evidence="2">
    <location>
        <begin position="1"/>
        <end position="20"/>
    </location>
</feature>
<evidence type="ECO:0000313" key="4">
    <source>
        <dbReference type="EMBL" id="GFM36997.1"/>
    </source>
</evidence>
<accession>A0A7J0BTF4</accession>
<keyword evidence="5" id="KW-1185">Reference proteome</keyword>
<evidence type="ECO:0000259" key="3">
    <source>
        <dbReference type="Pfam" id="PF00437"/>
    </source>
</evidence>